<name>A0A2G5HX48_CERBT</name>
<keyword evidence="4" id="KW-1185">Reference proteome</keyword>
<dbReference type="Proteomes" id="UP001302367">
    <property type="component" value="Chromosome 2"/>
</dbReference>
<accession>A0A2G5HX48</accession>
<evidence type="ECO:0000313" key="4">
    <source>
        <dbReference type="Proteomes" id="UP001302367"/>
    </source>
</evidence>
<evidence type="ECO:0000313" key="2">
    <source>
        <dbReference type="EMBL" id="WPA99137.1"/>
    </source>
</evidence>
<gene>
    <name evidence="1" type="ORF">CB0940_06499</name>
    <name evidence="2" type="ORF">RHO25_003753</name>
</gene>
<organism evidence="1 3">
    <name type="scientific">Cercospora beticola</name>
    <name type="common">Sugarbeet leaf spot fungus</name>
    <dbReference type="NCBI Taxonomy" id="122368"/>
    <lineage>
        <taxon>Eukaryota</taxon>
        <taxon>Fungi</taxon>
        <taxon>Dikarya</taxon>
        <taxon>Ascomycota</taxon>
        <taxon>Pezizomycotina</taxon>
        <taxon>Dothideomycetes</taxon>
        <taxon>Dothideomycetidae</taxon>
        <taxon>Mycosphaerellales</taxon>
        <taxon>Mycosphaerellaceae</taxon>
        <taxon>Cercospora</taxon>
    </lineage>
</organism>
<reference evidence="1 3" key="1">
    <citation type="submission" date="2015-10" db="EMBL/GenBank/DDBJ databases">
        <title>The cercosporin biosynthetic gene cluster was horizontally transferred to several fungal lineages and shown to be expanded in Cercospora beticola based on microsynteny with recipient genomes.</title>
        <authorList>
            <person name="De Jonge R."/>
            <person name="Ebert M.K."/>
            <person name="Suttle J.C."/>
            <person name="Jurick Ii W.M."/>
            <person name="Secor G.A."/>
            <person name="Thomma B.P."/>
            <person name="Van De Peer Y."/>
            <person name="Bolton M.D."/>
        </authorList>
    </citation>
    <scope>NUCLEOTIDE SEQUENCE [LARGE SCALE GENOMIC DNA]</scope>
    <source>
        <strain evidence="1 3">09-40</strain>
    </source>
</reference>
<evidence type="ECO:0000313" key="3">
    <source>
        <dbReference type="Proteomes" id="UP000230605"/>
    </source>
</evidence>
<dbReference type="EMBL" id="CP134185">
    <property type="protein sequence ID" value="WPA99137.1"/>
    <property type="molecule type" value="Genomic_DNA"/>
</dbReference>
<reference evidence="2 4" key="2">
    <citation type="submission" date="2023-09" db="EMBL/GenBank/DDBJ databases">
        <title>Complete-Gapless Cercospora beticola genome.</title>
        <authorList>
            <person name="Wyatt N.A."/>
            <person name="Spanner R.E."/>
            <person name="Bolton M.D."/>
        </authorList>
    </citation>
    <scope>NUCLEOTIDE SEQUENCE [LARGE SCALE GENOMIC DNA]</scope>
    <source>
        <strain evidence="2">Cb09-40</strain>
    </source>
</reference>
<dbReference type="Proteomes" id="UP000230605">
    <property type="component" value="Chromosome 2"/>
</dbReference>
<dbReference type="AlphaFoldDB" id="A0A2G5HX48"/>
<evidence type="ECO:0000313" key="1">
    <source>
        <dbReference type="EMBL" id="PIA97116.1"/>
    </source>
</evidence>
<dbReference type="OrthoDB" id="3650285at2759"/>
<dbReference type="EMBL" id="LKMD01000102">
    <property type="protein sequence ID" value="PIA97116.1"/>
    <property type="molecule type" value="Genomic_DNA"/>
</dbReference>
<protein>
    <recommendedName>
        <fullName evidence="5">F-box domain-containing protein</fullName>
    </recommendedName>
</protein>
<proteinExistence type="predicted"/>
<evidence type="ECO:0008006" key="5">
    <source>
        <dbReference type="Google" id="ProtNLM"/>
    </source>
</evidence>
<sequence>MAPISVTARPKNEGAAVTAATSKNLPYLDHLAAELQIEIAKNLDKEDLRAMRRVSRSLAENTFDVFAEKNFTNLSCRFTTRSLKITRDISATPQFARRVKKMEVCAGYGYKTELERLAFVPEFVFEGRASQLHELEDVRTQKTNDALLKDIFSNFARCGTAKCVRLSVTEDVFLPAMHTLAIAANTSGHIVEELHCSIRKLPTRALEVSAEYDVRSWEHTLETAFPEVAKHSWSNLRAIHFKYPRPGNFMLYVRSALCKLIRAACSVQELAFQAAFGHYYFWEGVRYALTERHNLKVLRILGDKVEELHFIDHRELRAILSQVNHSLETLVLEDIIVASDADDYWKETLDWLSNALSLRYLSCQNLRNTSSVLAPSWLLLDGKGNSHFEVEGSKEEVKEKLSTLVAEAGRCQELEIDCEA</sequence>